<keyword evidence="2" id="KW-0479">Metal-binding</keyword>
<dbReference type="eggNOG" id="KOG1721">
    <property type="taxonomic scope" value="Eukaryota"/>
</dbReference>
<keyword evidence="4 9" id="KW-0863">Zinc-finger</keyword>
<evidence type="ECO:0000313" key="12">
    <source>
        <dbReference type="EMBL" id="EMR63795.1"/>
    </source>
</evidence>
<dbReference type="HOGENOM" id="CLU_002678_91_1_1"/>
<evidence type="ECO:0000256" key="4">
    <source>
        <dbReference type="ARBA" id="ARBA00022771"/>
    </source>
</evidence>
<evidence type="ECO:0000256" key="1">
    <source>
        <dbReference type="ARBA" id="ARBA00004123"/>
    </source>
</evidence>
<evidence type="ECO:0000256" key="8">
    <source>
        <dbReference type="ARBA" id="ARBA00023242"/>
    </source>
</evidence>
<keyword evidence="3" id="KW-0677">Repeat</keyword>
<keyword evidence="8" id="KW-0539">Nucleus</keyword>
<dbReference type="PANTHER" id="PTHR46179">
    <property type="entry name" value="ZINC FINGER PROTEIN"/>
    <property type="match status" value="1"/>
</dbReference>
<evidence type="ECO:0000256" key="10">
    <source>
        <dbReference type="SAM" id="MobiDB-lite"/>
    </source>
</evidence>
<accession>M7TAW7</accession>
<dbReference type="FunFam" id="3.30.160.60:FF:000125">
    <property type="entry name" value="Putative zinc finger protein 143"/>
    <property type="match status" value="1"/>
</dbReference>
<organism evidence="12 13">
    <name type="scientific">Eutypa lata (strain UCR-EL1)</name>
    <name type="common">Grapevine dieback disease fungus</name>
    <name type="synonym">Eutypa armeniacae</name>
    <dbReference type="NCBI Taxonomy" id="1287681"/>
    <lineage>
        <taxon>Eukaryota</taxon>
        <taxon>Fungi</taxon>
        <taxon>Dikarya</taxon>
        <taxon>Ascomycota</taxon>
        <taxon>Pezizomycotina</taxon>
        <taxon>Sordariomycetes</taxon>
        <taxon>Xylariomycetidae</taxon>
        <taxon>Xylariales</taxon>
        <taxon>Diatrypaceae</taxon>
        <taxon>Eutypa</taxon>
    </lineage>
</organism>
<dbReference type="SUPFAM" id="SSF57667">
    <property type="entry name" value="beta-beta-alpha zinc fingers"/>
    <property type="match status" value="3"/>
</dbReference>
<sequence>MKRKASGQAEASGPSKKSRIEDDDTDYKTEFEGTFSDQESQSAATLASSYPTNAPSTSLSARRKFPSELKTLKCPHEGCDKTYNRPARLNAHLRSHSNDRPFKCTYEGCDKSYIEEKHLKQHIKGTHTAERAYTCTVDNCGKSFLTATRLRRHQAVHEGQEKFRCRDYPPCTQTFRKHDTLERHIRTDHLHVAAYPCIYIDPETGVACEAGFDTAATLKRHEEREHGNLRFWCDECVRCLDEDGNPKRTGFPTAHLLKAHMRQVHANCMFCGLSCNGRAELDAHIEEEHSKQSLDERKSITCTWDGCDKVFTKKSNLYAHIRRVHEGLRFICGEVDLTGTEDLRTWSQAQGCGEGFATKAGLENHIRYVHLLRARPQASSAASTVDQENDLTLLQQLTGIGGGTRRTVTCIIPGCPQKFFHVSEREEHVQTQHSVEQALLTNLSTGPMAYGAPAYSPQQNPSWYPVDGEQSIEEQIAENSAFCNAMELRDGVDIGPPQQMTAAEAAMWQQQADMQEWYGLEEAAERMIDPALG</sequence>
<dbReference type="InterPro" id="IPR051061">
    <property type="entry name" value="Zinc_finger_trans_reg"/>
</dbReference>
<feature type="domain" description="C2H2-type" evidence="11">
    <location>
        <begin position="102"/>
        <end position="132"/>
    </location>
</feature>
<dbReference type="GO" id="GO:0005634">
    <property type="term" value="C:nucleus"/>
    <property type="evidence" value="ECO:0007669"/>
    <property type="project" value="UniProtKB-SubCell"/>
</dbReference>
<dbReference type="Proteomes" id="UP000012174">
    <property type="component" value="Unassembled WGS sequence"/>
</dbReference>
<keyword evidence="6" id="KW-0805">Transcription regulation</keyword>
<feature type="compositionally biased region" description="Polar residues" evidence="10">
    <location>
        <begin position="35"/>
        <end position="60"/>
    </location>
</feature>
<dbReference type="PROSITE" id="PS50157">
    <property type="entry name" value="ZINC_FINGER_C2H2_2"/>
    <property type="match status" value="5"/>
</dbReference>
<dbReference type="GO" id="GO:0008270">
    <property type="term" value="F:zinc ion binding"/>
    <property type="evidence" value="ECO:0007669"/>
    <property type="project" value="UniProtKB-KW"/>
</dbReference>
<evidence type="ECO:0000313" key="13">
    <source>
        <dbReference type="Proteomes" id="UP000012174"/>
    </source>
</evidence>
<name>M7TAW7_EUTLA</name>
<gene>
    <name evidence="12" type="ORF">UCREL1_9248</name>
</gene>
<dbReference type="EMBL" id="KB707160">
    <property type="protein sequence ID" value="EMR63795.1"/>
    <property type="molecule type" value="Genomic_DNA"/>
</dbReference>
<dbReference type="InterPro" id="IPR013087">
    <property type="entry name" value="Znf_C2H2_type"/>
</dbReference>
<dbReference type="AlphaFoldDB" id="M7TAW7"/>
<proteinExistence type="predicted"/>
<evidence type="ECO:0000259" key="11">
    <source>
        <dbReference type="PROSITE" id="PS50157"/>
    </source>
</evidence>
<keyword evidence="13" id="KW-1185">Reference proteome</keyword>
<dbReference type="GO" id="GO:0000981">
    <property type="term" value="F:DNA-binding transcription factor activity, RNA polymerase II-specific"/>
    <property type="evidence" value="ECO:0007669"/>
    <property type="project" value="UniProtKB-ARBA"/>
</dbReference>
<dbReference type="OrthoDB" id="4748970at2759"/>
<dbReference type="SMART" id="SM00355">
    <property type="entry name" value="ZnF_C2H2"/>
    <property type="match status" value="10"/>
</dbReference>
<dbReference type="STRING" id="1287681.M7TAW7"/>
<evidence type="ECO:0000256" key="2">
    <source>
        <dbReference type="ARBA" id="ARBA00022723"/>
    </source>
</evidence>
<comment type="subcellular location">
    <subcellularLocation>
        <location evidence="1">Nucleus</location>
    </subcellularLocation>
</comment>
<evidence type="ECO:0000256" key="9">
    <source>
        <dbReference type="PROSITE-ProRule" id="PRU00042"/>
    </source>
</evidence>
<dbReference type="InterPro" id="IPR036236">
    <property type="entry name" value="Znf_C2H2_sf"/>
</dbReference>
<evidence type="ECO:0000256" key="6">
    <source>
        <dbReference type="ARBA" id="ARBA00023015"/>
    </source>
</evidence>
<keyword evidence="7" id="KW-0804">Transcription</keyword>
<dbReference type="KEGG" id="ela:UCREL1_9248"/>
<evidence type="ECO:0000256" key="7">
    <source>
        <dbReference type="ARBA" id="ARBA00023163"/>
    </source>
</evidence>
<dbReference type="GO" id="GO:0000978">
    <property type="term" value="F:RNA polymerase II cis-regulatory region sequence-specific DNA binding"/>
    <property type="evidence" value="ECO:0007669"/>
    <property type="project" value="UniProtKB-ARBA"/>
</dbReference>
<feature type="domain" description="C2H2-type" evidence="11">
    <location>
        <begin position="133"/>
        <end position="162"/>
    </location>
</feature>
<keyword evidence="5" id="KW-0862">Zinc</keyword>
<dbReference type="PANTHER" id="PTHR46179:SF13">
    <property type="entry name" value="C2H2-TYPE DOMAIN-CONTAINING PROTEIN"/>
    <property type="match status" value="1"/>
</dbReference>
<evidence type="ECO:0000256" key="3">
    <source>
        <dbReference type="ARBA" id="ARBA00022737"/>
    </source>
</evidence>
<feature type="region of interest" description="Disordered" evidence="10">
    <location>
        <begin position="1"/>
        <end position="63"/>
    </location>
</feature>
<protein>
    <submittedName>
        <fullName evidence="12">Putative zinc finger protein 467 protein</fullName>
    </submittedName>
</protein>
<dbReference type="Gene3D" id="3.30.160.60">
    <property type="entry name" value="Classic Zinc Finger"/>
    <property type="match status" value="5"/>
</dbReference>
<dbReference type="Pfam" id="PF00096">
    <property type="entry name" value="zf-C2H2"/>
    <property type="match status" value="2"/>
</dbReference>
<feature type="domain" description="C2H2-type" evidence="11">
    <location>
        <begin position="300"/>
        <end position="330"/>
    </location>
</feature>
<reference evidence="13" key="1">
    <citation type="journal article" date="2013" name="Genome Announc.">
        <title>Draft genome sequence of the grapevine dieback fungus Eutypa lata UCR-EL1.</title>
        <authorList>
            <person name="Blanco-Ulate B."/>
            <person name="Rolshausen P.E."/>
            <person name="Cantu D."/>
        </authorList>
    </citation>
    <scope>NUCLEOTIDE SEQUENCE [LARGE SCALE GENOMIC DNA]</scope>
    <source>
        <strain evidence="13">UCR-EL1</strain>
    </source>
</reference>
<feature type="domain" description="C2H2-type" evidence="11">
    <location>
        <begin position="163"/>
        <end position="196"/>
    </location>
</feature>
<dbReference type="OMA" id="CETRCAS"/>
<evidence type="ECO:0000256" key="5">
    <source>
        <dbReference type="ARBA" id="ARBA00022833"/>
    </source>
</evidence>
<feature type="domain" description="C2H2-type" evidence="11">
    <location>
        <begin position="72"/>
        <end position="101"/>
    </location>
</feature>
<dbReference type="PROSITE" id="PS00028">
    <property type="entry name" value="ZINC_FINGER_C2H2_1"/>
    <property type="match status" value="5"/>
</dbReference>